<feature type="domain" description="Protein kinase" evidence="4">
    <location>
        <begin position="1"/>
        <end position="179"/>
    </location>
</feature>
<dbReference type="Gene3D" id="1.10.510.10">
    <property type="entry name" value="Transferase(Phosphotransferase) domain 1"/>
    <property type="match status" value="1"/>
</dbReference>
<dbReference type="PANTHER" id="PTHR48012">
    <property type="entry name" value="STERILE20-LIKE KINASE, ISOFORM B-RELATED"/>
    <property type="match status" value="1"/>
</dbReference>
<proteinExistence type="predicted"/>
<reference evidence="5 6" key="1">
    <citation type="submission" date="2015-01" db="EMBL/GenBank/DDBJ databases">
        <title>The Genome Sequence of Fonsecaea pedrosoi CBS 271.37.</title>
        <authorList>
            <consortium name="The Broad Institute Genomics Platform"/>
            <person name="Cuomo C."/>
            <person name="de Hoog S."/>
            <person name="Gorbushina A."/>
            <person name="Stielow B."/>
            <person name="Teixiera M."/>
            <person name="Abouelleil A."/>
            <person name="Chapman S.B."/>
            <person name="Priest M."/>
            <person name="Young S.K."/>
            <person name="Wortman J."/>
            <person name="Nusbaum C."/>
            <person name="Birren B."/>
        </authorList>
    </citation>
    <scope>NUCLEOTIDE SEQUENCE [LARGE SCALE GENOMIC DNA]</scope>
    <source>
        <strain evidence="5 6">CBS 271.37</strain>
    </source>
</reference>
<dbReference type="PROSITE" id="PS50011">
    <property type="entry name" value="PROTEIN_KINASE_DOM"/>
    <property type="match status" value="1"/>
</dbReference>
<dbReference type="GO" id="GO:0004674">
    <property type="term" value="F:protein serine/threonine kinase activity"/>
    <property type="evidence" value="ECO:0007669"/>
    <property type="project" value="TreeGrafter"/>
</dbReference>
<dbReference type="GeneID" id="25301701"/>
<gene>
    <name evidence="5" type="ORF">Z517_02211</name>
</gene>
<dbReference type="STRING" id="1442368.A0A0D2GPS1"/>
<sequence length="223" mass="24178">MALMDGSVDDLIGQGVFEPNANRRLSDTVLHHVLMGIDYLSSKGIVHRDLKPANILFTKNSETDFHFLIADFGVSNFASNAMTLVGSPRYAAPEVLCSDGSLQTSKADIWSLFVTMAHVLNVDGYRAKEFRTTAEIIQSACDAAKCQELSTIKDMAIVEPEKRASAAKMLQSLYGDTGLATPLGHVDEPTEDPDQDHVSSPVPSTTGPARGKKEKGKGKERRV</sequence>
<dbReference type="PROSITE" id="PS00108">
    <property type="entry name" value="PROTEIN_KINASE_ST"/>
    <property type="match status" value="1"/>
</dbReference>
<dbReference type="RefSeq" id="XP_013286776.1">
    <property type="nucleotide sequence ID" value="XM_013431322.1"/>
</dbReference>
<dbReference type="InterPro" id="IPR011009">
    <property type="entry name" value="Kinase-like_dom_sf"/>
</dbReference>
<evidence type="ECO:0000259" key="4">
    <source>
        <dbReference type="PROSITE" id="PS50011"/>
    </source>
</evidence>
<dbReference type="InterPro" id="IPR050629">
    <property type="entry name" value="STE20/SPS1-PAK"/>
</dbReference>
<dbReference type="GO" id="GO:0005737">
    <property type="term" value="C:cytoplasm"/>
    <property type="evidence" value="ECO:0007669"/>
    <property type="project" value="TreeGrafter"/>
</dbReference>
<dbReference type="SUPFAM" id="SSF56112">
    <property type="entry name" value="Protein kinase-like (PK-like)"/>
    <property type="match status" value="1"/>
</dbReference>
<dbReference type="VEuPathDB" id="FungiDB:Z517_02211"/>
<dbReference type="Pfam" id="PF00069">
    <property type="entry name" value="Pkinase"/>
    <property type="match status" value="1"/>
</dbReference>
<evidence type="ECO:0000313" key="5">
    <source>
        <dbReference type="EMBL" id="KIW82968.1"/>
    </source>
</evidence>
<keyword evidence="2" id="KW-0067">ATP-binding</keyword>
<evidence type="ECO:0000256" key="2">
    <source>
        <dbReference type="ARBA" id="ARBA00022840"/>
    </source>
</evidence>
<evidence type="ECO:0000256" key="3">
    <source>
        <dbReference type="SAM" id="MobiDB-lite"/>
    </source>
</evidence>
<dbReference type="InterPro" id="IPR000719">
    <property type="entry name" value="Prot_kinase_dom"/>
</dbReference>
<dbReference type="Proteomes" id="UP000053029">
    <property type="component" value="Unassembled WGS sequence"/>
</dbReference>
<dbReference type="SMART" id="SM00220">
    <property type="entry name" value="S_TKc"/>
    <property type="match status" value="1"/>
</dbReference>
<keyword evidence="6" id="KW-1185">Reference proteome</keyword>
<organism evidence="5 6">
    <name type="scientific">Fonsecaea pedrosoi CBS 271.37</name>
    <dbReference type="NCBI Taxonomy" id="1442368"/>
    <lineage>
        <taxon>Eukaryota</taxon>
        <taxon>Fungi</taxon>
        <taxon>Dikarya</taxon>
        <taxon>Ascomycota</taxon>
        <taxon>Pezizomycotina</taxon>
        <taxon>Eurotiomycetes</taxon>
        <taxon>Chaetothyriomycetidae</taxon>
        <taxon>Chaetothyriales</taxon>
        <taxon>Herpotrichiellaceae</taxon>
        <taxon>Fonsecaea</taxon>
    </lineage>
</organism>
<dbReference type="GO" id="GO:0005524">
    <property type="term" value="F:ATP binding"/>
    <property type="evidence" value="ECO:0007669"/>
    <property type="project" value="UniProtKB-KW"/>
</dbReference>
<dbReference type="EMBL" id="KN846970">
    <property type="protein sequence ID" value="KIW82968.1"/>
    <property type="molecule type" value="Genomic_DNA"/>
</dbReference>
<feature type="compositionally biased region" description="Basic residues" evidence="3">
    <location>
        <begin position="210"/>
        <end position="223"/>
    </location>
</feature>
<name>A0A0D2GPS1_9EURO</name>
<evidence type="ECO:0000313" key="6">
    <source>
        <dbReference type="Proteomes" id="UP000053029"/>
    </source>
</evidence>
<evidence type="ECO:0000256" key="1">
    <source>
        <dbReference type="ARBA" id="ARBA00022741"/>
    </source>
</evidence>
<dbReference type="InterPro" id="IPR008271">
    <property type="entry name" value="Ser/Thr_kinase_AS"/>
</dbReference>
<dbReference type="HOGENOM" id="CLU_1240183_0_0_1"/>
<feature type="region of interest" description="Disordered" evidence="3">
    <location>
        <begin position="180"/>
        <end position="223"/>
    </location>
</feature>
<accession>A0A0D2GPS1</accession>
<protein>
    <recommendedName>
        <fullName evidence="4">Protein kinase domain-containing protein</fullName>
    </recommendedName>
</protein>
<keyword evidence="1" id="KW-0547">Nucleotide-binding</keyword>
<dbReference type="AlphaFoldDB" id="A0A0D2GPS1"/>